<dbReference type="Pfam" id="PF00126">
    <property type="entry name" value="HTH_1"/>
    <property type="match status" value="1"/>
</dbReference>
<reference evidence="6 7" key="1">
    <citation type="journal article" date="2002" name="Int. J. Syst. Evol. Microbiol.">
        <title>Sphingopyxis witflariensis sp. nov., isolated from activated sludge.</title>
        <authorList>
            <person name="Kampfer P."/>
            <person name="Witzenberger R."/>
            <person name="Denner E.B."/>
            <person name="Busse H.J."/>
            <person name="Neef A."/>
        </authorList>
    </citation>
    <scope>NUCLEOTIDE SEQUENCE [LARGE SCALE GENOMIC DNA]</scope>
    <source>
        <strain evidence="6 7">DSM 14551</strain>
    </source>
</reference>
<gene>
    <name evidence="6" type="ORF">CDQ91_05530</name>
</gene>
<protein>
    <recommendedName>
        <fullName evidence="5">HTH lysR-type domain-containing protein</fullName>
    </recommendedName>
</protein>
<dbReference type="AlphaFoldDB" id="A0A246K467"/>
<evidence type="ECO:0000259" key="5">
    <source>
        <dbReference type="PROSITE" id="PS50931"/>
    </source>
</evidence>
<comment type="caution">
    <text evidence="6">The sequence shown here is derived from an EMBL/GenBank/DDBJ whole genome shotgun (WGS) entry which is preliminary data.</text>
</comment>
<keyword evidence="7" id="KW-1185">Reference proteome</keyword>
<evidence type="ECO:0000256" key="4">
    <source>
        <dbReference type="ARBA" id="ARBA00023163"/>
    </source>
</evidence>
<dbReference type="InterPro" id="IPR036390">
    <property type="entry name" value="WH_DNA-bd_sf"/>
</dbReference>
<dbReference type="InterPro" id="IPR005119">
    <property type="entry name" value="LysR_subst-bd"/>
</dbReference>
<dbReference type="SUPFAM" id="SSF53850">
    <property type="entry name" value="Periplasmic binding protein-like II"/>
    <property type="match status" value="1"/>
</dbReference>
<dbReference type="FunFam" id="1.10.10.10:FF:000001">
    <property type="entry name" value="LysR family transcriptional regulator"/>
    <property type="match status" value="1"/>
</dbReference>
<evidence type="ECO:0000313" key="7">
    <source>
        <dbReference type="Proteomes" id="UP000197097"/>
    </source>
</evidence>
<dbReference type="Pfam" id="PF03466">
    <property type="entry name" value="LysR_substrate"/>
    <property type="match status" value="1"/>
</dbReference>
<keyword evidence="4" id="KW-0804">Transcription</keyword>
<accession>A0A246K467</accession>
<name>A0A246K467_9SPHN</name>
<evidence type="ECO:0000256" key="1">
    <source>
        <dbReference type="ARBA" id="ARBA00009437"/>
    </source>
</evidence>
<dbReference type="Gene3D" id="3.40.190.10">
    <property type="entry name" value="Periplasmic binding protein-like II"/>
    <property type="match status" value="1"/>
</dbReference>
<dbReference type="SUPFAM" id="SSF46785">
    <property type="entry name" value="Winged helix' DNA-binding domain"/>
    <property type="match status" value="1"/>
</dbReference>
<dbReference type="GO" id="GO:0003677">
    <property type="term" value="F:DNA binding"/>
    <property type="evidence" value="ECO:0007669"/>
    <property type="project" value="UniProtKB-KW"/>
</dbReference>
<organism evidence="6 7">
    <name type="scientific">Sphingopyxis witflariensis</name>
    <dbReference type="NCBI Taxonomy" id="173675"/>
    <lineage>
        <taxon>Bacteria</taxon>
        <taxon>Pseudomonadati</taxon>
        <taxon>Pseudomonadota</taxon>
        <taxon>Alphaproteobacteria</taxon>
        <taxon>Sphingomonadales</taxon>
        <taxon>Sphingomonadaceae</taxon>
        <taxon>Sphingopyxis</taxon>
    </lineage>
</organism>
<sequence length="296" mass="33126">MPIDPRLIIEFAAVAEEESFARAAQRLRIAQPWLSTRIRRLEALLGFAVFDRTTRSVALTPRGSALFAAAQSVAAATSAANSLAVRLRREGGDVLRLGAAPYTKMIAERRETIERFTAHHPGTSVELETGWSLALIDRLRERDIDLSFMMGRFDENIFEALELRRFGLALTMSAENPLAQRRTLNAADLGTLTIQVFTRRLNPRLWDDLYRPIVAHAERFAEMPEMAEGPPDEMACDATVAAFFDFGNESKSSDQIVRIPFAAPQAVPFSLLRRRSDLSREGRAFWDMVEGSMQPG</sequence>
<dbReference type="InterPro" id="IPR000847">
    <property type="entry name" value="LysR_HTH_N"/>
</dbReference>
<keyword evidence="3" id="KW-0238">DNA-binding</keyword>
<dbReference type="PRINTS" id="PR00039">
    <property type="entry name" value="HTHLYSR"/>
</dbReference>
<dbReference type="OrthoDB" id="7216893at2"/>
<evidence type="ECO:0000313" key="6">
    <source>
        <dbReference type="EMBL" id="OWR00222.1"/>
    </source>
</evidence>
<dbReference type="CDD" id="cd05466">
    <property type="entry name" value="PBP2_LTTR_substrate"/>
    <property type="match status" value="1"/>
</dbReference>
<feature type="domain" description="HTH lysR-type" evidence="5">
    <location>
        <begin position="3"/>
        <end position="60"/>
    </location>
</feature>
<dbReference type="PANTHER" id="PTHR30346:SF28">
    <property type="entry name" value="HTH-TYPE TRANSCRIPTIONAL REGULATOR CYNR"/>
    <property type="match status" value="1"/>
</dbReference>
<comment type="similarity">
    <text evidence="1">Belongs to the LysR transcriptional regulatory family.</text>
</comment>
<dbReference type="InterPro" id="IPR036388">
    <property type="entry name" value="WH-like_DNA-bd_sf"/>
</dbReference>
<evidence type="ECO:0000256" key="3">
    <source>
        <dbReference type="ARBA" id="ARBA00023125"/>
    </source>
</evidence>
<dbReference type="PROSITE" id="PS50931">
    <property type="entry name" value="HTH_LYSR"/>
    <property type="match status" value="1"/>
</dbReference>
<dbReference type="GO" id="GO:0032993">
    <property type="term" value="C:protein-DNA complex"/>
    <property type="evidence" value="ECO:0007669"/>
    <property type="project" value="TreeGrafter"/>
</dbReference>
<dbReference type="RefSeq" id="WP_088471712.1">
    <property type="nucleotide sequence ID" value="NZ_NISJ01000002.1"/>
</dbReference>
<dbReference type="PANTHER" id="PTHR30346">
    <property type="entry name" value="TRANSCRIPTIONAL DUAL REGULATOR HCAR-RELATED"/>
    <property type="match status" value="1"/>
</dbReference>
<dbReference type="Proteomes" id="UP000197097">
    <property type="component" value="Unassembled WGS sequence"/>
</dbReference>
<dbReference type="Gene3D" id="1.10.10.10">
    <property type="entry name" value="Winged helix-like DNA-binding domain superfamily/Winged helix DNA-binding domain"/>
    <property type="match status" value="1"/>
</dbReference>
<keyword evidence="2" id="KW-0805">Transcription regulation</keyword>
<evidence type="ECO:0000256" key="2">
    <source>
        <dbReference type="ARBA" id="ARBA00023015"/>
    </source>
</evidence>
<dbReference type="EMBL" id="NISJ01000002">
    <property type="protein sequence ID" value="OWR00222.1"/>
    <property type="molecule type" value="Genomic_DNA"/>
</dbReference>
<dbReference type="GO" id="GO:0003700">
    <property type="term" value="F:DNA-binding transcription factor activity"/>
    <property type="evidence" value="ECO:0007669"/>
    <property type="project" value="InterPro"/>
</dbReference>
<proteinExistence type="inferred from homology"/>